<evidence type="ECO:0000313" key="2">
    <source>
        <dbReference type="Proteomes" id="UP000236291"/>
    </source>
</evidence>
<gene>
    <name evidence="1" type="ORF">L195_g048655</name>
</gene>
<reference evidence="1 2" key="2">
    <citation type="journal article" date="2017" name="Front. Plant Sci.">
        <title>Gene Classification and Mining of Molecular Markers Useful in Red Clover (Trifolium pratense) Breeding.</title>
        <authorList>
            <person name="Istvanek J."/>
            <person name="Dluhosova J."/>
            <person name="Dluhos P."/>
            <person name="Patkova L."/>
            <person name="Nedelnik J."/>
            <person name="Repkova J."/>
        </authorList>
    </citation>
    <scope>NUCLEOTIDE SEQUENCE [LARGE SCALE GENOMIC DNA]</scope>
    <source>
        <strain evidence="2">cv. Tatra</strain>
        <tissue evidence="1">Young leaves</tissue>
    </source>
</reference>
<comment type="caution">
    <text evidence="1">The sequence shown here is derived from an EMBL/GenBank/DDBJ whole genome shotgun (WGS) entry which is preliminary data.</text>
</comment>
<feature type="non-terminal residue" evidence="1">
    <location>
        <position position="1"/>
    </location>
</feature>
<protein>
    <submittedName>
        <fullName evidence="1">Uncharacterized protein</fullName>
    </submittedName>
</protein>
<dbReference type="AlphaFoldDB" id="A0A2K3JLW5"/>
<evidence type="ECO:0000313" key="1">
    <source>
        <dbReference type="EMBL" id="PNX55031.1"/>
    </source>
</evidence>
<proteinExistence type="predicted"/>
<name>A0A2K3JLW5_TRIPR</name>
<dbReference type="Proteomes" id="UP000236291">
    <property type="component" value="Unassembled WGS sequence"/>
</dbReference>
<organism evidence="1 2">
    <name type="scientific">Trifolium pratense</name>
    <name type="common">Red clover</name>
    <dbReference type="NCBI Taxonomy" id="57577"/>
    <lineage>
        <taxon>Eukaryota</taxon>
        <taxon>Viridiplantae</taxon>
        <taxon>Streptophyta</taxon>
        <taxon>Embryophyta</taxon>
        <taxon>Tracheophyta</taxon>
        <taxon>Spermatophyta</taxon>
        <taxon>Magnoliopsida</taxon>
        <taxon>eudicotyledons</taxon>
        <taxon>Gunneridae</taxon>
        <taxon>Pentapetalae</taxon>
        <taxon>rosids</taxon>
        <taxon>fabids</taxon>
        <taxon>Fabales</taxon>
        <taxon>Fabaceae</taxon>
        <taxon>Papilionoideae</taxon>
        <taxon>50 kb inversion clade</taxon>
        <taxon>NPAAA clade</taxon>
        <taxon>Hologalegina</taxon>
        <taxon>IRL clade</taxon>
        <taxon>Trifolieae</taxon>
        <taxon>Trifolium</taxon>
    </lineage>
</organism>
<accession>A0A2K3JLW5</accession>
<sequence length="165" mass="19235">SYPEFEFKFLTTNYVFPRLELDRVVETNEVDEGHTNNSLKRHCDSHSEDSPLFRTKKRVKKFVEGDTSMSEIAKTFQKMVDVFEMSCAELLKQTKKNADVENLWAQLEDIGVKYPYLPQVYIYLAQHPDALKAFNGLPVDVRLKVLPSIVPRYLLNCITRSNREE</sequence>
<dbReference type="EMBL" id="ASHM01070005">
    <property type="protein sequence ID" value="PNX55031.1"/>
    <property type="molecule type" value="Genomic_DNA"/>
</dbReference>
<reference evidence="1 2" key="1">
    <citation type="journal article" date="2014" name="Am. J. Bot.">
        <title>Genome assembly and annotation for red clover (Trifolium pratense; Fabaceae).</title>
        <authorList>
            <person name="Istvanek J."/>
            <person name="Jaros M."/>
            <person name="Krenek A."/>
            <person name="Repkova J."/>
        </authorList>
    </citation>
    <scope>NUCLEOTIDE SEQUENCE [LARGE SCALE GENOMIC DNA]</scope>
    <source>
        <strain evidence="2">cv. Tatra</strain>
        <tissue evidence="1">Young leaves</tissue>
    </source>
</reference>